<accession>A0A1F5JV84</accession>
<reference evidence="3 4" key="1">
    <citation type="journal article" date="2016" name="Nat. Commun.">
        <title>Thousands of microbial genomes shed light on interconnected biogeochemical processes in an aquifer system.</title>
        <authorList>
            <person name="Anantharaman K."/>
            <person name="Brown C.T."/>
            <person name="Hug L.A."/>
            <person name="Sharon I."/>
            <person name="Castelle C.J."/>
            <person name="Probst A.J."/>
            <person name="Thomas B.C."/>
            <person name="Singh A."/>
            <person name="Wilkins M.J."/>
            <person name="Karaoz U."/>
            <person name="Brodie E.L."/>
            <person name="Williams K.H."/>
            <person name="Hubbard S.S."/>
            <person name="Banfield J.F."/>
        </authorList>
    </citation>
    <scope>NUCLEOTIDE SEQUENCE [LARGE SCALE GENOMIC DNA]</scope>
</reference>
<evidence type="ECO:0000313" key="4">
    <source>
        <dbReference type="Proteomes" id="UP000176902"/>
    </source>
</evidence>
<evidence type="ECO:0000259" key="1">
    <source>
        <dbReference type="Pfam" id="PF00534"/>
    </source>
</evidence>
<dbReference type="InterPro" id="IPR028098">
    <property type="entry name" value="Glyco_trans_4-like_N"/>
</dbReference>
<dbReference type="InterPro" id="IPR001296">
    <property type="entry name" value="Glyco_trans_1"/>
</dbReference>
<protein>
    <recommendedName>
        <fullName evidence="5">Glycosyl transferase family 1 domain-containing protein</fullName>
    </recommendedName>
</protein>
<dbReference type="Pfam" id="PF00534">
    <property type="entry name" value="Glycos_transf_1"/>
    <property type="match status" value="1"/>
</dbReference>
<comment type="caution">
    <text evidence="3">The sequence shown here is derived from an EMBL/GenBank/DDBJ whole genome shotgun (WGS) entry which is preliminary data.</text>
</comment>
<dbReference type="Proteomes" id="UP000176902">
    <property type="component" value="Unassembled WGS sequence"/>
</dbReference>
<evidence type="ECO:0000259" key="2">
    <source>
        <dbReference type="Pfam" id="PF13439"/>
    </source>
</evidence>
<dbReference type="AlphaFoldDB" id="A0A1F5JV84"/>
<dbReference type="PANTHER" id="PTHR12526:SF584">
    <property type="entry name" value="GLYCOSYLTRANSFERASE"/>
    <property type="match status" value="1"/>
</dbReference>
<dbReference type="PANTHER" id="PTHR12526">
    <property type="entry name" value="GLYCOSYLTRANSFERASE"/>
    <property type="match status" value="1"/>
</dbReference>
<gene>
    <name evidence="3" type="ORF">A3C59_01560</name>
</gene>
<feature type="domain" description="Glycosyl transferase family 1" evidence="1">
    <location>
        <begin position="194"/>
        <end position="353"/>
    </location>
</feature>
<organism evidence="3 4">
    <name type="scientific">Candidatus Daviesbacteria bacterium RIFCSPHIGHO2_02_FULL_36_13</name>
    <dbReference type="NCBI Taxonomy" id="1797768"/>
    <lineage>
        <taxon>Bacteria</taxon>
        <taxon>Candidatus Daviesiibacteriota</taxon>
    </lineage>
</organism>
<dbReference type="Pfam" id="PF13439">
    <property type="entry name" value="Glyco_transf_4"/>
    <property type="match status" value="1"/>
</dbReference>
<proteinExistence type="predicted"/>
<evidence type="ECO:0008006" key="5">
    <source>
        <dbReference type="Google" id="ProtNLM"/>
    </source>
</evidence>
<feature type="domain" description="Glycosyltransferase subfamily 4-like N-terminal" evidence="2">
    <location>
        <begin position="14"/>
        <end position="192"/>
    </location>
</feature>
<dbReference type="GO" id="GO:0016757">
    <property type="term" value="F:glycosyltransferase activity"/>
    <property type="evidence" value="ECO:0007669"/>
    <property type="project" value="InterPro"/>
</dbReference>
<sequence length="380" mass="43019">MKVALVHDFLREYGGAERVLEVLHELYPEAPVYTAYVNLDAMGENGKRFKSWDIRPSWFQHFPFANRLLSPFRIFGPKMFESFDLSSYDLVISSSSATHLAKAVITKPETLHISYIHTPPRFLYGYTTSYNYKKHLLTRVGGEIINHFMRIMDFKVSQRPDILVANSKNIQKRIQKFYRRDSVVIYPPVDLSEIALKKKKEAYFLILGRLVRSKGVDIILEACGKLGLPVKIAGTGPEMDNLKKLAAIYHIPTTSFLGWVSDSERIKLLQDAKALIIASEDEDFGITSIEAQAAGTPVIAPASGGFLETVEDNKTGLLYGGEGMVNTNFLIEALEKFKETKLNPEDLRKNAEKFSKERFKKEMLDLVARHSKKHHSASIS</sequence>
<evidence type="ECO:0000313" key="3">
    <source>
        <dbReference type="EMBL" id="OGE32539.1"/>
    </source>
</evidence>
<dbReference type="STRING" id="1797768.A3C59_01560"/>
<dbReference type="Gene3D" id="3.40.50.2000">
    <property type="entry name" value="Glycogen Phosphorylase B"/>
    <property type="match status" value="2"/>
</dbReference>
<name>A0A1F5JV84_9BACT</name>
<dbReference type="EMBL" id="MFCV01000025">
    <property type="protein sequence ID" value="OGE32539.1"/>
    <property type="molecule type" value="Genomic_DNA"/>
</dbReference>
<dbReference type="SUPFAM" id="SSF53756">
    <property type="entry name" value="UDP-Glycosyltransferase/glycogen phosphorylase"/>
    <property type="match status" value="1"/>
</dbReference>